<gene>
    <name evidence="2" type="ORF">GA0116948_1325</name>
</gene>
<sequence>MDAQFNSSDKLPEKGEYKDDSRAHVTGDYKLLSCNCTTTASDALNTAGSHAFEIIGEKAGPTNDRFIILGSLGSHLK</sequence>
<evidence type="ECO:0000256" key="1">
    <source>
        <dbReference type="SAM" id="MobiDB-lite"/>
    </source>
</evidence>
<feature type="compositionally biased region" description="Basic and acidic residues" evidence="1">
    <location>
        <begin position="10"/>
        <end position="21"/>
    </location>
</feature>
<dbReference type="EMBL" id="FMAR01000032">
    <property type="protein sequence ID" value="SCC64462.1"/>
    <property type="molecule type" value="Genomic_DNA"/>
</dbReference>
<name>A0A1C4G8G4_9BACT</name>
<reference evidence="2 3" key="1">
    <citation type="submission" date="2016-08" db="EMBL/GenBank/DDBJ databases">
        <authorList>
            <person name="Seilhamer J.J."/>
        </authorList>
    </citation>
    <scope>NUCLEOTIDE SEQUENCE [LARGE SCALE GENOMIC DNA]</scope>
    <source>
        <strain evidence="2 3">A37T2</strain>
    </source>
</reference>
<dbReference type="AlphaFoldDB" id="A0A1C4G8G4"/>
<proteinExistence type="predicted"/>
<evidence type="ECO:0000313" key="3">
    <source>
        <dbReference type="Proteomes" id="UP000242818"/>
    </source>
</evidence>
<evidence type="ECO:0000313" key="2">
    <source>
        <dbReference type="EMBL" id="SCC64462.1"/>
    </source>
</evidence>
<dbReference type="Proteomes" id="UP000242818">
    <property type="component" value="Unassembled WGS sequence"/>
</dbReference>
<accession>A0A1C4G8G4</accession>
<keyword evidence="3" id="KW-1185">Reference proteome</keyword>
<organism evidence="2 3">
    <name type="scientific">Chitinophaga costaii</name>
    <dbReference type="NCBI Taxonomy" id="1335309"/>
    <lineage>
        <taxon>Bacteria</taxon>
        <taxon>Pseudomonadati</taxon>
        <taxon>Bacteroidota</taxon>
        <taxon>Chitinophagia</taxon>
        <taxon>Chitinophagales</taxon>
        <taxon>Chitinophagaceae</taxon>
        <taxon>Chitinophaga</taxon>
    </lineage>
</organism>
<feature type="region of interest" description="Disordered" evidence="1">
    <location>
        <begin position="1"/>
        <end position="21"/>
    </location>
</feature>
<dbReference type="STRING" id="1335309.GA0116948_1325"/>
<protein>
    <submittedName>
        <fullName evidence="2">Uncharacterized protein</fullName>
    </submittedName>
</protein>